<organism evidence="2 3">
    <name type="scientific">Chitinophaga niastensis</name>
    <dbReference type="NCBI Taxonomy" id="536980"/>
    <lineage>
        <taxon>Bacteria</taxon>
        <taxon>Pseudomonadati</taxon>
        <taxon>Bacteroidota</taxon>
        <taxon>Chitinophagia</taxon>
        <taxon>Chitinophagales</taxon>
        <taxon>Chitinophagaceae</taxon>
        <taxon>Chitinophaga</taxon>
    </lineage>
</organism>
<sequence length="115" mass="12844">MNDEQKKKFLALVSDKTSSFEERVTFRTENKAWLAKSGALATKIIIFLDAHKITQKELAERLGISPQQVNKILQGQENMTLQTITAIETALNIELIKVVSNPVPRAAINKNSDHA</sequence>
<keyword evidence="3" id="KW-1185">Reference proteome</keyword>
<dbReference type="Gene3D" id="1.10.260.40">
    <property type="entry name" value="lambda repressor-like DNA-binding domains"/>
    <property type="match status" value="1"/>
</dbReference>
<evidence type="ECO:0000259" key="1">
    <source>
        <dbReference type="PROSITE" id="PS50943"/>
    </source>
</evidence>
<dbReference type="GO" id="GO:0003677">
    <property type="term" value="F:DNA binding"/>
    <property type="evidence" value="ECO:0007669"/>
    <property type="project" value="InterPro"/>
</dbReference>
<dbReference type="PROSITE" id="PS50943">
    <property type="entry name" value="HTH_CROC1"/>
    <property type="match status" value="1"/>
</dbReference>
<comment type="caution">
    <text evidence="2">The sequence shown here is derived from an EMBL/GenBank/DDBJ whole genome shotgun (WGS) entry which is preliminary data.</text>
</comment>
<reference evidence="2 3" key="1">
    <citation type="submission" date="2018-03" db="EMBL/GenBank/DDBJ databases">
        <title>Genomic Encyclopedia of Archaeal and Bacterial Type Strains, Phase II (KMG-II): from individual species to whole genera.</title>
        <authorList>
            <person name="Goeker M."/>
        </authorList>
    </citation>
    <scope>NUCLEOTIDE SEQUENCE [LARGE SCALE GENOMIC DNA]</scope>
    <source>
        <strain evidence="2 3">DSM 24859</strain>
    </source>
</reference>
<gene>
    <name evidence="2" type="ORF">CLV51_102742</name>
</gene>
<dbReference type="InterPro" id="IPR010982">
    <property type="entry name" value="Lambda_DNA-bd_dom_sf"/>
</dbReference>
<dbReference type="AlphaFoldDB" id="A0A2P8HNU0"/>
<protein>
    <submittedName>
        <fullName evidence="2">Helix-turn-helix protein</fullName>
    </submittedName>
</protein>
<proteinExistence type="predicted"/>
<name>A0A2P8HNU0_CHINA</name>
<evidence type="ECO:0000313" key="3">
    <source>
        <dbReference type="Proteomes" id="UP000240971"/>
    </source>
</evidence>
<dbReference type="SUPFAM" id="SSF47413">
    <property type="entry name" value="lambda repressor-like DNA-binding domains"/>
    <property type="match status" value="1"/>
</dbReference>
<accession>A0A2P8HNU0</accession>
<dbReference type="SMART" id="SM00530">
    <property type="entry name" value="HTH_XRE"/>
    <property type="match status" value="1"/>
</dbReference>
<dbReference type="Proteomes" id="UP000240971">
    <property type="component" value="Unassembled WGS sequence"/>
</dbReference>
<dbReference type="CDD" id="cd00093">
    <property type="entry name" value="HTH_XRE"/>
    <property type="match status" value="1"/>
</dbReference>
<dbReference type="OrthoDB" id="680449at2"/>
<dbReference type="RefSeq" id="WP_106528301.1">
    <property type="nucleotide sequence ID" value="NZ_PYAW01000002.1"/>
</dbReference>
<dbReference type="Pfam" id="PF01381">
    <property type="entry name" value="HTH_3"/>
    <property type="match status" value="1"/>
</dbReference>
<dbReference type="InterPro" id="IPR001387">
    <property type="entry name" value="Cro/C1-type_HTH"/>
</dbReference>
<feature type="domain" description="HTH cro/C1-type" evidence="1">
    <location>
        <begin position="44"/>
        <end position="98"/>
    </location>
</feature>
<evidence type="ECO:0000313" key="2">
    <source>
        <dbReference type="EMBL" id="PSL47882.1"/>
    </source>
</evidence>
<dbReference type="EMBL" id="PYAW01000002">
    <property type="protein sequence ID" value="PSL47882.1"/>
    <property type="molecule type" value="Genomic_DNA"/>
</dbReference>